<organism evidence="1 2">
    <name type="scientific">Phaeobacter gallaeciensis</name>
    <dbReference type="NCBI Taxonomy" id="60890"/>
    <lineage>
        <taxon>Bacteria</taxon>
        <taxon>Pseudomonadati</taxon>
        <taxon>Pseudomonadota</taxon>
        <taxon>Alphaproteobacteria</taxon>
        <taxon>Rhodobacterales</taxon>
        <taxon>Roseobacteraceae</taxon>
        <taxon>Phaeobacter</taxon>
    </lineage>
</organism>
<keyword evidence="2" id="KW-1185">Reference proteome</keyword>
<evidence type="ECO:0000313" key="1">
    <source>
        <dbReference type="EMBL" id="ANP36926.1"/>
    </source>
</evidence>
<protein>
    <submittedName>
        <fullName evidence="1">Uncharacterized protein</fullName>
    </submittedName>
</protein>
<proteinExistence type="predicted"/>
<reference evidence="1 2" key="1">
    <citation type="submission" date="2016-04" db="EMBL/GenBank/DDBJ databases">
        <authorList>
            <person name="Evans L.H."/>
            <person name="Alamgir A."/>
            <person name="Owens N."/>
            <person name="Weber N.D."/>
            <person name="Virtaneva K."/>
            <person name="Barbian K."/>
            <person name="Babar A."/>
            <person name="Rosenke K."/>
        </authorList>
    </citation>
    <scope>NUCLEOTIDE SEQUENCE [LARGE SCALE GENOMIC DNA]</scope>
    <source>
        <strain evidence="1 2">JL2886</strain>
    </source>
</reference>
<dbReference type="Proteomes" id="UP000092565">
    <property type="component" value="Chromosome"/>
</dbReference>
<name>A0A1B0ZS15_9RHOB</name>
<accession>A0A1B0ZS15</accession>
<sequence>MAIDVKVAFLDHVQISQIRRFASLYRRFRAPLCHCLDPWARPHSHNLIKLCEADFRG</sequence>
<evidence type="ECO:0000313" key="2">
    <source>
        <dbReference type="Proteomes" id="UP000092565"/>
    </source>
</evidence>
<dbReference type="EMBL" id="CP015124">
    <property type="protein sequence ID" value="ANP36926.1"/>
    <property type="molecule type" value="Genomic_DNA"/>
</dbReference>
<gene>
    <name evidence="1" type="ORF">JL2886_02032</name>
</gene>
<dbReference type="AlphaFoldDB" id="A0A1B0ZS15"/>